<dbReference type="EMBL" id="GGFL01013653">
    <property type="protein sequence ID" value="MBW77831.1"/>
    <property type="molecule type" value="Transcribed_RNA"/>
</dbReference>
<reference evidence="1" key="1">
    <citation type="submission" date="2018-01" db="EMBL/GenBank/DDBJ databases">
        <title>An insight into the sialome of Amazonian anophelines.</title>
        <authorList>
            <person name="Ribeiro J.M."/>
            <person name="Scarpassa V."/>
            <person name="Calvo E."/>
        </authorList>
    </citation>
    <scope>NUCLEOTIDE SEQUENCE</scope>
</reference>
<organism evidence="1">
    <name type="scientific">Anopheles darlingi</name>
    <name type="common">Mosquito</name>
    <dbReference type="NCBI Taxonomy" id="43151"/>
    <lineage>
        <taxon>Eukaryota</taxon>
        <taxon>Metazoa</taxon>
        <taxon>Ecdysozoa</taxon>
        <taxon>Arthropoda</taxon>
        <taxon>Hexapoda</taxon>
        <taxon>Insecta</taxon>
        <taxon>Pterygota</taxon>
        <taxon>Neoptera</taxon>
        <taxon>Endopterygota</taxon>
        <taxon>Diptera</taxon>
        <taxon>Nematocera</taxon>
        <taxon>Culicoidea</taxon>
        <taxon>Culicidae</taxon>
        <taxon>Anophelinae</taxon>
        <taxon>Anopheles</taxon>
    </lineage>
</organism>
<evidence type="ECO:0000313" key="1">
    <source>
        <dbReference type="EMBL" id="MBW77831.1"/>
    </source>
</evidence>
<proteinExistence type="predicted"/>
<protein>
    <submittedName>
        <fullName evidence="1">Putative secreted protein</fullName>
    </submittedName>
</protein>
<sequence>MLAAAPLSGVLCLRLYSTDLLLSPTASWCTAGCRCAWQSSFLVDPFRRTRDAQLPHVVSLLQPKGCWYPGCGG</sequence>
<dbReference type="AlphaFoldDB" id="A0A2M4DJW4"/>
<accession>A0A2M4DJW4</accession>
<name>A0A2M4DJW4_ANODA</name>